<sequence>MGAREKRLREPPIDAPSARVSLDVLRDPNCGAGDLGQHSG</sequence>
<evidence type="ECO:0000313" key="3">
    <source>
        <dbReference type="Proteomes" id="UP000216478"/>
    </source>
</evidence>
<feature type="compositionally biased region" description="Basic and acidic residues" evidence="1">
    <location>
        <begin position="1"/>
        <end position="12"/>
    </location>
</feature>
<gene>
    <name evidence="2" type="ORF">CEV33_1319</name>
</gene>
<evidence type="ECO:0000256" key="1">
    <source>
        <dbReference type="SAM" id="MobiDB-lite"/>
    </source>
</evidence>
<accession>A0A256FCE4</accession>
<reference evidence="2 3" key="1">
    <citation type="submission" date="2017-07" db="EMBL/GenBank/DDBJ databases">
        <title>Phylogenetic study on the rhizospheric bacterium Ochrobactrum sp. A44.</title>
        <authorList>
            <person name="Krzyzanowska D.M."/>
            <person name="Ossowicki A."/>
            <person name="Rajewska M."/>
            <person name="Maciag T."/>
            <person name="Kaczynski Z."/>
            <person name="Czerwicka M."/>
            <person name="Jafra S."/>
        </authorList>
    </citation>
    <scope>NUCLEOTIDE SEQUENCE [LARGE SCALE GENOMIC DNA]</scope>
    <source>
        <strain evidence="2 3">OgA9a</strain>
    </source>
</reference>
<name>A0A256FCE4_9HYPH</name>
<dbReference type="AlphaFoldDB" id="A0A256FCE4"/>
<organism evidence="2 3">
    <name type="scientific">Brucella grignonensis</name>
    <dbReference type="NCBI Taxonomy" id="94627"/>
    <lineage>
        <taxon>Bacteria</taxon>
        <taxon>Pseudomonadati</taxon>
        <taxon>Pseudomonadota</taxon>
        <taxon>Alphaproteobacteria</taxon>
        <taxon>Hyphomicrobiales</taxon>
        <taxon>Brucellaceae</taxon>
        <taxon>Brucella/Ochrobactrum group</taxon>
        <taxon>Brucella</taxon>
    </lineage>
</organism>
<dbReference type="EMBL" id="NNRL01000159">
    <property type="protein sequence ID" value="OYR12535.1"/>
    <property type="molecule type" value="Genomic_DNA"/>
</dbReference>
<dbReference type="Proteomes" id="UP000216478">
    <property type="component" value="Unassembled WGS sequence"/>
</dbReference>
<evidence type="ECO:0000313" key="2">
    <source>
        <dbReference type="EMBL" id="OYR12535.1"/>
    </source>
</evidence>
<feature type="region of interest" description="Disordered" evidence="1">
    <location>
        <begin position="1"/>
        <end position="40"/>
    </location>
</feature>
<proteinExistence type="predicted"/>
<protein>
    <submittedName>
        <fullName evidence="2">Uncharacterized protein</fullName>
    </submittedName>
</protein>
<comment type="caution">
    <text evidence="2">The sequence shown here is derived from an EMBL/GenBank/DDBJ whole genome shotgun (WGS) entry which is preliminary data.</text>
</comment>
<keyword evidence="3" id="KW-1185">Reference proteome</keyword>